<evidence type="ECO:0000313" key="4">
    <source>
        <dbReference type="EMBL" id="PHT72018.1"/>
    </source>
</evidence>
<dbReference type="GO" id="GO:0035336">
    <property type="term" value="P:long-chain fatty-acyl-CoA metabolic process"/>
    <property type="evidence" value="ECO:0000318"/>
    <property type="project" value="GO_Central"/>
</dbReference>
<comment type="similarity">
    <text evidence="1">Belongs to the fatty acyl-CoA reductase family.</text>
</comment>
<dbReference type="GO" id="GO:0010345">
    <property type="term" value="P:suberin biosynthetic process"/>
    <property type="evidence" value="ECO:0000318"/>
    <property type="project" value="GO_Central"/>
</dbReference>
<dbReference type="InterPro" id="IPR057670">
    <property type="entry name" value="SH3_retrovirus"/>
</dbReference>
<dbReference type="CDD" id="cd05236">
    <property type="entry name" value="FAR-N_SDR_e"/>
    <property type="match status" value="1"/>
</dbReference>
<dbReference type="AlphaFoldDB" id="A0A2G2YQJ0"/>
<name>A0A2G2YQJ0_CAPAN</name>
<keyword evidence="1" id="KW-0560">Oxidoreductase</keyword>
<dbReference type="PANTHER" id="PTHR11011">
    <property type="entry name" value="MALE STERILITY PROTEIN 2-RELATED"/>
    <property type="match status" value="1"/>
</dbReference>
<dbReference type="EC" id="1.2.1.84" evidence="1"/>
<comment type="function">
    <text evidence="1">Catalyzes the reduction of fatty acyl-CoA to fatty alcohols.</text>
</comment>
<dbReference type="GO" id="GO:0102965">
    <property type="term" value="F:alcohol-forming long-chain fatty acyl-CoA reductase activity"/>
    <property type="evidence" value="ECO:0007669"/>
    <property type="project" value="UniProtKB-EC"/>
</dbReference>
<feature type="domain" description="Retroviral polymerase SH3-like" evidence="3">
    <location>
        <begin position="519"/>
        <end position="574"/>
    </location>
</feature>
<evidence type="ECO:0000259" key="3">
    <source>
        <dbReference type="Pfam" id="PF25597"/>
    </source>
</evidence>
<reference evidence="4 5" key="2">
    <citation type="journal article" date="2017" name="Genome Biol.">
        <title>New reference genome sequences of hot pepper reveal the massive evolution of plant disease-resistance genes by retroduplication.</title>
        <authorList>
            <person name="Kim S."/>
            <person name="Park J."/>
            <person name="Yeom S.I."/>
            <person name="Kim Y.M."/>
            <person name="Seo E."/>
            <person name="Kim K.T."/>
            <person name="Kim M.S."/>
            <person name="Lee J.M."/>
            <person name="Cheong K."/>
            <person name="Shin H.S."/>
            <person name="Kim S.B."/>
            <person name="Han K."/>
            <person name="Lee J."/>
            <person name="Park M."/>
            <person name="Lee H.A."/>
            <person name="Lee H.Y."/>
            <person name="Lee Y."/>
            <person name="Oh S."/>
            <person name="Lee J.H."/>
            <person name="Choi E."/>
            <person name="Choi E."/>
            <person name="Lee S.E."/>
            <person name="Jeon J."/>
            <person name="Kim H."/>
            <person name="Choi G."/>
            <person name="Song H."/>
            <person name="Lee J."/>
            <person name="Lee S.C."/>
            <person name="Kwon J.K."/>
            <person name="Lee H.Y."/>
            <person name="Koo N."/>
            <person name="Hong Y."/>
            <person name="Kim R.W."/>
            <person name="Kang W.H."/>
            <person name="Huh J.H."/>
            <person name="Kang B.C."/>
            <person name="Yang T.J."/>
            <person name="Lee Y.H."/>
            <person name="Bennetzen J.L."/>
            <person name="Choi D."/>
        </authorList>
    </citation>
    <scope>NUCLEOTIDE SEQUENCE [LARGE SCALE GENOMIC DNA]</scope>
    <source>
        <strain evidence="5">cv. CM334</strain>
    </source>
</reference>
<dbReference type="GO" id="GO:0080019">
    <property type="term" value="F:alcohol-forming very long-chain fatty acyl-CoA reductase activity"/>
    <property type="evidence" value="ECO:0000318"/>
    <property type="project" value="GO_Central"/>
</dbReference>
<feature type="domain" description="Thioester reductase (TE)" evidence="2">
    <location>
        <begin position="135"/>
        <end position="425"/>
    </location>
</feature>
<evidence type="ECO:0000259" key="2">
    <source>
        <dbReference type="Pfam" id="PF07993"/>
    </source>
</evidence>
<sequence>MDGMWDRVAKCIKETASEVKFIKGKDGRVLVEDGHIKKRWQSYVYRLLNDDWDRAIVLGDLKHSEECRDFSYCSHFKVEEEPPGEQSDKILSQHIAEIESQEHAVEQALGDHQGDVLANNGIGIVGFFEDKNILVTGATGFLAKVLIEKTLRTTPNINKIYLLMRAKDKKVAFDRLTSEIIESKLFKCLKEMHGESYESFIRSKLVPIVGNIDEPNLGMDSIIAQKIAQEIDLIIDSAANLTFDLRYDLALEAKVNGPNQLMLFAKKCKQLKFFIHFSTGEGLIYEKPFTMGESITKEKVTSHSPSTKFPSLNVANELDFVSKLKNAIENNHTFDNILKDMGFERAKLNGWQDTYSFTKAMSEMIIDNMREDIPVVIIHPSVITSSYEEPFPGGIQGFRVIDPLLIFYGKGEYPCMFGDLSVLVDVESFQSLSFENDILNKKLSETYKLNPHEKSEGSRIQFELEEKLTKANVNLTASLERNFKLERTMLGLRSILNKTPYELMTKKNSKLSYFKPFGCKCFGMNNGKNDLGMFDPRSDEEVLFRYFSKSKSYRHYNKKTQCVDESVHVVFNEAGSASLGHSHDDTDLDELINCLVKSNKSDEKSKEGSKG</sequence>
<dbReference type="Pfam" id="PF07993">
    <property type="entry name" value="NAD_binding_4"/>
    <property type="match status" value="1"/>
</dbReference>
<keyword evidence="1" id="KW-0444">Lipid biosynthesis</keyword>
<dbReference type="Proteomes" id="UP000222542">
    <property type="component" value="Unassembled WGS sequence"/>
</dbReference>
<dbReference type="SUPFAM" id="SSF51735">
    <property type="entry name" value="NAD(P)-binding Rossmann-fold domains"/>
    <property type="match status" value="1"/>
</dbReference>
<dbReference type="InterPro" id="IPR026055">
    <property type="entry name" value="FAR"/>
</dbReference>
<keyword evidence="5" id="KW-1185">Reference proteome</keyword>
<dbReference type="Pfam" id="PF25597">
    <property type="entry name" value="SH3_retrovirus"/>
    <property type="match status" value="1"/>
</dbReference>
<accession>A0A2G2YQJ0</accession>
<dbReference type="Gramene" id="PHT72018">
    <property type="protein sequence ID" value="PHT72018"/>
    <property type="gene ID" value="T459_22803"/>
</dbReference>
<dbReference type="InterPro" id="IPR013120">
    <property type="entry name" value="FAR_NAD-bd"/>
</dbReference>
<proteinExistence type="inferred from homology"/>
<evidence type="ECO:0000313" key="5">
    <source>
        <dbReference type="Proteomes" id="UP000222542"/>
    </source>
</evidence>
<organism evidence="4 5">
    <name type="scientific">Capsicum annuum</name>
    <name type="common">Capsicum pepper</name>
    <dbReference type="NCBI Taxonomy" id="4072"/>
    <lineage>
        <taxon>Eukaryota</taxon>
        <taxon>Viridiplantae</taxon>
        <taxon>Streptophyta</taxon>
        <taxon>Embryophyta</taxon>
        <taxon>Tracheophyta</taxon>
        <taxon>Spermatophyta</taxon>
        <taxon>Magnoliopsida</taxon>
        <taxon>eudicotyledons</taxon>
        <taxon>Gunneridae</taxon>
        <taxon>Pentapetalae</taxon>
        <taxon>asterids</taxon>
        <taxon>lamiids</taxon>
        <taxon>Solanales</taxon>
        <taxon>Solanaceae</taxon>
        <taxon>Solanoideae</taxon>
        <taxon>Capsiceae</taxon>
        <taxon>Capsicum</taxon>
    </lineage>
</organism>
<gene>
    <name evidence="4" type="ORF">T459_22803</name>
</gene>
<dbReference type="STRING" id="4072.A0A2G2YQJ0"/>
<keyword evidence="1" id="KW-0521">NADP</keyword>
<comment type="catalytic activity">
    <reaction evidence="1">
        <text>a long-chain fatty acyl-CoA + 2 NADPH + 2 H(+) = a long-chain primary fatty alcohol + 2 NADP(+) + CoA</text>
        <dbReference type="Rhea" id="RHEA:52716"/>
        <dbReference type="ChEBI" id="CHEBI:15378"/>
        <dbReference type="ChEBI" id="CHEBI:57287"/>
        <dbReference type="ChEBI" id="CHEBI:57783"/>
        <dbReference type="ChEBI" id="CHEBI:58349"/>
        <dbReference type="ChEBI" id="CHEBI:77396"/>
        <dbReference type="ChEBI" id="CHEBI:83139"/>
        <dbReference type="EC" id="1.2.1.84"/>
    </reaction>
</comment>
<keyword evidence="1" id="KW-0443">Lipid metabolism</keyword>
<dbReference type="PANTHER" id="PTHR11011:SF95">
    <property type="entry name" value="FATTY ACYL-COA REDUCTASE"/>
    <property type="match status" value="1"/>
</dbReference>
<reference evidence="4 5" key="1">
    <citation type="journal article" date="2014" name="Nat. Genet.">
        <title>Genome sequence of the hot pepper provides insights into the evolution of pungency in Capsicum species.</title>
        <authorList>
            <person name="Kim S."/>
            <person name="Park M."/>
            <person name="Yeom S.I."/>
            <person name="Kim Y.M."/>
            <person name="Lee J.M."/>
            <person name="Lee H.A."/>
            <person name="Seo E."/>
            <person name="Choi J."/>
            <person name="Cheong K."/>
            <person name="Kim K.T."/>
            <person name="Jung K."/>
            <person name="Lee G.W."/>
            <person name="Oh S.K."/>
            <person name="Bae C."/>
            <person name="Kim S.B."/>
            <person name="Lee H.Y."/>
            <person name="Kim S.Y."/>
            <person name="Kim M.S."/>
            <person name="Kang B.C."/>
            <person name="Jo Y.D."/>
            <person name="Yang H.B."/>
            <person name="Jeong H.J."/>
            <person name="Kang W.H."/>
            <person name="Kwon J.K."/>
            <person name="Shin C."/>
            <person name="Lim J.Y."/>
            <person name="Park J.H."/>
            <person name="Huh J.H."/>
            <person name="Kim J.S."/>
            <person name="Kim B.D."/>
            <person name="Cohen O."/>
            <person name="Paran I."/>
            <person name="Suh M.C."/>
            <person name="Lee S.B."/>
            <person name="Kim Y.K."/>
            <person name="Shin Y."/>
            <person name="Noh S.J."/>
            <person name="Park J."/>
            <person name="Seo Y.S."/>
            <person name="Kwon S.Y."/>
            <person name="Kim H.A."/>
            <person name="Park J.M."/>
            <person name="Kim H.J."/>
            <person name="Choi S.B."/>
            <person name="Bosland P.W."/>
            <person name="Reeves G."/>
            <person name="Jo S.H."/>
            <person name="Lee B.W."/>
            <person name="Cho H.T."/>
            <person name="Choi H.S."/>
            <person name="Lee M.S."/>
            <person name="Yu Y."/>
            <person name="Do Choi Y."/>
            <person name="Park B.S."/>
            <person name="van Deynze A."/>
            <person name="Ashrafi H."/>
            <person name="Hill T."/>
            <person name="Kim W.T."/>
            <person name="Pai H.S."/>
            <person name="Ahn H.K."/>
            <person name="Yeam I."/>
            <person name="Giovannoni J.J."/>
            <person name="Rose J.K."/>
            <person name="Sorensen I."/>
            <person name="Lee S.J."/>
            <person name="Kim R.W."/>
            <person name="Choi I.Y."/>
            <person name="Choi B.S."/>
            <person name="Lim J.S."/>
            <person name="Lee Y.H."/>
            <person name="Choi D."/>
        </authorList>
    </citation>
    <scope>NUCLEOTIDE SEQUENCE [LARGE SCALE GENOMIC DNA]</scope>
    <source>
        <strain evidence="5">cv. CM334</strain>
    </source>
</reference>
<comment type="caution">
    <text evidence="4">The sequence shown here is derived from an EMBL/GenBank/DDBJ whole genome shotgun (WGS) entry which is preliminary data.</text>
</comment>
<protein>
    <recommendedName>
        <fullName evidence="1">Fatty acyl-CoA reductase</fullName>
        <ecNumber evidence="1">1.2.1.84</ecNumber>
    </recommendedName>
</protein>
<evidence type="ECO:0000256" key="1">
    <source>
        <dbReference type="RuleBase" id="RU363097"/>
    </source>
</evidence>
<dbReference type="EMBL" id="AYRZ02000009">
    <property type="protein sequence ID" value="PHT72018.1"/>
    <property type="molecule type" value="Genomic_DNA"/>
</dbReference>
<dbReference type="Gene3D" id="3.40.50.720">
    <property type="entry name" value="NAD(P)-binding Rossmann-like Domain"/>
    <property type="match status" value="1"/>
</dbReference>
<dbReference type="InterPro" id="IPR036291">
    <property type="entry name" value="NAD(P)-bd_dom_sf"/>
</dbReference>